<comment type="subcellular location">
    <subcellularLocation>
        <location evidence="2">Cytoplasm</location>
    </subcellularLocation>
    <subcellularLocation>
        <location evidence="1">Endoplasmic reticulum</location>
    </subcellularLocation>
</comment>
<evidence type="ECO:0000256" key="5">
    <source>
        <dbReference type="ARBA" id="ARBA00022490"/>
    </source>
</evidence>
<dbReference type="GO" id="GO:0043161">
    <property type="term" value="P:proteasome-mediated ubiquitin-dependent protein catabolic process"/>
    <property type="evidence" value="ECO:0007669"/>
    <property type="project" value="InterPro"/>
</dbReference>
<dbReference type="GO" id="GO:0000502">
    <property type="term" value="C:proteasome complex"/>
    <property type="evidence" value="ECO:0007669"/>
    <property type="project" value="UniProtKB-KW"/>
</dbReference>
<dbReference type="InterPro" id="IPR013886">
    <property type="entry name" value="PI31_Prot_C"/>
</dbReference>
<feature type="compositionally biased region" description="Gly residues" evidence="11">
    <location>
        <begin position="345"/>
        <end position="370"/>
    </location>
</feature>
<feature type="region of interest" description="Disordered" evidence="11">
    <location>
        <begin position="228"/>
        <end position="414"/>
    </location>
</feature>
<dbReference type="PANTHER" id="PTHR13266">
    <property type="entry name" value="PROTEASOME INHIBITOR"/>
    <property type="match status" value="1"/>
</dbReference>
<evidence type="ECO:0000313" key="14">
    <source>
        <dbReference type="EMBL" id="ORX36839.1"/>
    </source>
</evidence>
<protein>
    <submittedName>
        <fullName evidence="14">PI31 proteasome regulator N-terminal-domain-containing protein</fullName>
    </submittedName>
</protein>
<feature type="domain" description="PI31 proteasome regulator N-terminal" evidence="13">
    <location>
        <begin position="32"/>
        <end position="227"/>
    </location>
</feature>
<evidence type="ECO:0000256" key="4">
    <source>
        <dbReference type="ARBA" id="ARBA00022481"/>
    </source>
</evidence>
<organism evidence="14 15">
    <name type="scientific">Kockovaella imperatae</name>
    <dbReference type="NCBI Taxonomy" id="4999"/>
    <lineage>
        <taxon>Eukaryota</taxon>
        <taxon>Fungi</taxon>
        <taxon>Dikarya</taxon>
        <taxon>Basidiomycota</taxon>
        <taxon>Agaricomycotina</taxon>
        <taxon>Tremellomycetes</taxon>
        <taxon>Tremellales</taxon>
        <taxon>Cuniculitremaceae</taxon>
        <taxon>Kockovaella</taxon>
    </lineage>
</organism>
<keyword evidence="5" id="KW-0963">Cytoplasm</keyword>
<evidence type="ECO:0000256" key="3">
    <source>
        <dbReference type="ARBA" id="ARBA00006405"/>
    </source>
</evidence>
<comment type="function">
    <text evidence="10">Plays an important role in control of proteasome function. Inhibits the hydrolysis of protein and peptide substrates by the 20S proteasome. Also inhibits the activation of the proteasome by the proteasome regulatory proteins PA700 and PA28.</text>
</comment>
<keyword evidence="9" id="KW-0007">Acetylation</keyword>
<evidence type="ECO:0000256" key="6">
    <source>
        <dbReference type="ARBA" id="ARBA00022553"/>
    </source>
</evidence>
<proteinExistence type="inferred from homology"/>
<evidence type="ECO:0000256" key="2">
    <source>
        <dbReference type="ARBA" id="ARBA00004496"/>
    </source>
</evidence>
<dbReference type="GeneID" id="33560122"/>
<dbReference type="Pfam" id="PF08577">
    <property type="entry name" value="PI31_Prot_C"/>
    <property type="match status" value="1"/>
</dbReference>
<name>A0A1Y1UFU0_9TREE</name>
<reference evidence="14 15" key="1">
    <citation type="submission" date="2017-03" db="EMBL/GenBank/DDBJ databases">
        <title>Widespread Adenine N6-methylation of Active Genes in Fungi.</title>
        <authorList>
            <consortium name="DOE Joint Genome Institute"/>
            <person name="Mondo S.J."/>
            <person name="Dannebaum R.O."/>
            <person name="Kuo R.C."/>
            <person name="Louie K.B."/>
            <person name="Bewick A.J."/>
            <person name="Labutti K."/>
            <person name="Haridas S."/>
            <person name="Kuo A."/>
            <person name="Salamov A."/>
            <person name="Ahrendt S.R."/>
            <person name="Lau R."/>
            <person name="Bowen B.P."/>
            <person name="Lipzen A."/>
            <person name="Sullivan W."/>
            <person name="Andreopoulos W.B."/>
            <person name="Clum A."/>
            <person name="Lindquist E."/>
            <person name="Daum C."/>
            <person name="Northen T.R."/>
            <person name="Ramamoorthy G."/>
            <person name="Schmitz R.J."/>
            <person name="Gryganskyi A."/>
            <person name="Culley D."/>
            <person name="Magnuson J."/>
            <person name="James T.Y."/>
            <person name="O'Malley M.A."/>
            <person name="Stajich J.E."/>
            <person name="Spatafora J.W."/>
            <person name="Visel A."/>
            <person name="Grigoriev I.V."/>
        </authorList>
    </citation>
    <scope>NUCLEOTIDE SEQUENCE [LARGE SCALE GENOMIC DNA]</scope>
    <source>
        <strain evidence="14 15">NRRL Y-17943</strain>
    </source>
</reference>
<dbReference type="RefSeq" id="XP_021870908.1">
    <property type="nucleotide sequence ID" value="XM_022018313.1"/>
</dbReference>
<evidence type="ECO:0000313" key="15">
    <source>
        <dbReference type="Proteomes" id="UP000193218"/>
    </source>
</evidence>
<dbReference type="GO" id="GO:0005783">
    <property type="term" value="C:endoplasmic reticulum"/>
    <property type="evidence" value="ECO:0007669"/>
    <property type="project" value="UniProtKB-SubCell"/>
</dbReference>
<keyword evidence="15" id="KW-1185">Reference proteome</keyword>
<feature type="compositionally biased region" description="Gly residues" evidence="11">
    <location>
        <begin position="388"/>
        <end position="414"/>
    </location>
</feature>
<comment type="similarity">
    <text evidence="3">Belongs to the proteasome inhibitor PI31 family.</text>
</comment>
<evidence type="ECO:0000256" key="7">
    <source>
        <dbReference type="ARBA" id="ARBA00022824"/>
    </source>
</evidence>
<dbReference type="InParanoid" id="A0A1Y1UFU0"/>
<evidence type="ECO:0000259" key="12">
    <source>
        <dbReference type="Pfam" id="PF08577"/>
    </source>
</evidence>
<evidence type="ECO:0000256" key="9">
    <source>
        <dbReference type="ARBA" id="ARBA00022990"/>
    </source>
</evidence>
<feature type="domain" description="PI31 proteasome regulator C-terminal" evidence="12">
    <location>
        <begin position="276"/>
        <end position="344"/>
    </location>
</feature>
<dbReference type="GO" id="GO:0004866">
    <property type="term" value="F:endopeptidase inhibitor activity"/>
    <property type="evidence" value="ECO:0007669"/>
    <property type="project" value="InterPro"/>
</dbReference>
<keyword evidence="4" id="KW-0488">Methylation</keyword>
<dbReference type="STRING" id="4999.A0A1Y1UFU0"/>
<evidence type="ECO:0000256" key="8">
    <source>
        <dbReference type="ARBA" id="ARBA00022942"/>
    </source>
</evidence>
<dbReference type="Pfam" id="PF11566">
    <property type="entry name" value="PI31_Prot_N"/>
    <property type="match status" value="1"/>
</dbReference>
<evidence type="ECO:0000256" key="11">
    <source>
        <dbReference type="SAM" id="MobiDB-lite"/>
    </source>
</evidence>
<evidence type="ECO:0000256" key="1">
    <source>
        <dbReference type="ARBA" id="ARBA00004240"/>
    </source>
</evidence>
<dbReference type="GO" id="GO:0070628">
    <property type="term" value="F:proteasome binding"/>
    <property type="evidence" value="ECO:0007669"/>
    <property type="project" value="InterPro"/>
</dbReference>
<keyword evidence="8 14" id="KW-0647">Proteasome</keyword>
<accession>A0A1Y1UFU0</accession>
<dbReference type="InterPro" id="IPR045128">
    <property type="entry name" value="PI31-like"/>
</dbReference>
<keyword evidence="6" id="KW-0597">Phosphoprotein</keyword>
<dbReference type="PANTHER" id="PTHR13266:SF1">
    <property type="entry name" value="PROTEASOME INHIBITOR PI31 SUBUNIT"/>
    <property type="match status" value="1"/>
</dbReference>
<comment type="caution">
    <text evidence="14">The sequence shown here is derived from an EMBL/GenBank/DDBJ whole genome shotgun (WGS) entry which is preliminary data.</text>
</comment>
<keyword evidence="7" id="KW-0256">Endoplasmic reticulum</keyword>
<feature type="region of interest" description="Disordered" evidence="11">
    <location>
        <begin position="64"/>
        <end position="117"/>
    </location>
</feature>
<dbReference type="OrthoDB" id="68090at2759"/>
<evidence type="ECO:0000256" key="10">
    <source>
        <dbReference type="ARBA" id="ARBA00024805"/>
    </source>
</evidence>
<evidence type="ECO:0000259" key="13">
    <source>
        <dbReference type="Pfam" id="PF11566"/>
    </source>
</evidence>
<sequence length="441" mass="44954">MTHYTYYFTMANPLDPGSLLDLLTALLPSTTSSRLSKPTDALAALIHAIHTALDFRLVRRPDDEASAARSTSDATGPVEEKDIDDTASETTTAVDQEDEEEARFSAENQLPSGWSDRGEDSYSFEYKHDQSSMTFRIRVGRMGGRIQIDAMAEDGAPHTISLLLTDILNPSAFPIPGSATAGTSSTSQSPDGPAKRLGFQSLASVSGFVEQYKKDIIAKLLPGLRKEGYVETSSGSGPRNPPPSAPSHVPSPARPDPLMDPIHPSRSSGAVPSASVGHRDLDPFASMQPPGSFNPYAGGDGGGMYMGPNHPLLSGRRDPTSPLGQGGGPEGFHPPGARWDPVGPTGPGGSGSRFPGPGGNPLGGRGLGDDGWGDELPPPGEFGPDMGRLGGRGGRGGLGGPGMPGMGPGFGGGFGGGRGGGGGGGGGFGGGGFGGGGGMYM</sequence>
<dbReference type="EMBL" id="NBSH01000007">
    <property type="protein sequence ID" value="ORX36839.1"/>
    <property type="molecule type" value="Genomic_DNA"/>
</dbReference>
<dbReference type="AlphaFoldDB" id="A0A1Y1UFU0"/>
<dbReference type="Proteomes" id="UP000193218">
    <property type="component" value="Unassembled WGS sequence"/>
</dbReference>
<dbReference type="InterPro" id="IPR021625">
    <property type="entry name" value="PI31_Prot_N"/>
</dbReference>
<dbReference type="Gene3D" id="3.40.1000.30">
    <property type="match status" value="1"/>
</dbReference>
<gene>
    <name evidence="14" type="ORF">BD324DRAFT_651320</name>
</gene>